<gene>
    <name evidence="1" type="ORF">D917_06909</name>
</gene>
<name>A0A1Y3EQN8_9BILA</name>
<protein>
    <submittedName>
        <fullName evidence="1">Uncharacterized protein</fullName>
    </submittedName>
</protein>
<dbReference type="Proteomes" id="UP000243006">
    <property type="component" value="Unassembled WGS sequence"/>
</dbReference>
<comment type="caution">
    <text evidence="1">The sequence shown here is derived from an EMBL/GenBank/DDBJ whole genome shotgun (WGS) entry which is preliminary data.</text>
</comment>
<organism evidence="1 2">
    <name type="scientific">Trichinella nativa</name>
    <dbReference type="NCBI Taxonomy" id="6335"/>
    <lineage>
        <taxon>Eukaryota</taxon>
        <taxon>Metazoa</taxon>
        <taxon>Ecdysozoa</taxon>
        <taxon>Nematoda</taxon>
        <taxon>Enoplea</taxon>
        <taxon>Dorylaimia</taxon>
        <taxon>Trichinellida</taxon>
        <taxon>Trichinellidae</taxon>
        <taxon>Trichinella</taxon>
    </lineage>
</organism>
<proteinExistence type="predicted"/>
<evidence type="ECO:0000313" key="1">
    <source>
        <dbReference type="EMBL" id="OUC47481.1"/>
    </source>
</evidence>
<evidence type="ECO:0000313" key="2">
    <source>
        <dbReference type="Proteomes" id="UP000243006"/>
    </source>
</evidence>
<reference evidence="1 2" key="1">
    <citation type="submission" date="2015-04" db="EMBL/GenBank/DDBJ databases">
        <title>Draft genome of the roundworm Trichinella nativa.</title>
        <authorList>
            <person name="Mitreva M."/>
        </authorList>
    </citation>
    <scope>NUCLEOTIDE SEQUENCE [LARGE SCALE GENOMIC DNA]</scope>
    <source>
        <strain evidence="1 2">ISS45</strain>
    </source>
</reference>
<dbReference type="EMBL" id="LVZM01004356">
    <property type="protein sequence ID" value="OUC47481.1"/>
    <property type="molecule type" value="Genomic_DNA"/>
</dbReference>
<accession>A0A1Y3EQN8</accession>
<dbReference type="AlphaFoldDB" id="A0A1Y3EQN8"/>
<sequence>MDVCRVVSPRHIEQDHQNLNSFGSSPLQPASPLYVPRRRLASTQNMDFNLNASPGHRSSQDGSFIQSKCSHQCLFVVDLCNFPLFGGIMQTVGFDDWIFSSVDF</sequence>